<dbReference type="EMBL" id="CP019288">
    <property type="protein sequence ID" value="QHI39197.1"/>
    <property type="molecule type" value="Genomic_DNA"/>
</dbReference>
<organism evidence="1 2">
    <name type="scientific">Kordia antarctica</name>
    <dbReference type="NCBI Taxonomy" id="1218801"/>
    <lineage>
        <taxon>Bacteria</taxon>
        <taxon>Pseudomonadati</taxon>
        <taxon>Bacteroidota</taxon>
        <taxon>Flavobacteriia</taxon>
        <taxon>Flavobacteriales</taxon>
        <taxon>Flavobacteriaceae</taxon>
        <taxon>Kordia</taxon>
    </lineage>
</organism>
<evidence type="ECO:0000313" key="1">
    <source>
        <dbReference type="EMBL" id="QHI39197.1"/>
    </source>
</evidence>
<gene>
    <name evidence="1" type="ORF">IMCC3317_46020</name>
</gene>
<keyword evidence="2" id="KW-1185">Reference proteome</keyword>
<evidence type="ECO:0000313" key="2">
    <source>
        <dbReference type="Proteomes" id="UP000464657"/>
    </source>
</evidence>
<accession>A0A7L4ZRR0</accession>
<name>A0A7L4ZRR0_9FLAO</name>
<protein>
    <submittedName>
        <fullName evidence="1">Uncharacterized protein</fullName>
    </submittedName>
</protein>
<dbReference type="AlphaFoldDB" id="A0A7L4ZRR0"/>
<sequence length="31" mass="3684">MLEKFKQFEIQKPTSINGGTATDDLWKWRTN</sequence>
<proteinExistence type="predicted"/>
<dbReference type="Proteomes" id="UP000464657">
    <property type="component" value="Chromosome"/>
</dbReference>
<reference evidence="1 2" key="1">
    <citation type="journal article" date="2013" name="Int. J. Syst. Evol. Microbiol.">
        <title>Kordia antarctica sp. nov., isolated from Antarctic seawater.</title>
        <authorList>
            <person name="Baek K."/>
            <person name="Choi A."/>
            <person name="Kang I."/>
            <person name="Lee K."/>
            <person name="Cho J.C."/>
        </authorList>
    </citation>
    <scope>NUCLEOTIDE SEQUENCE [LARGE SCALE GENOMIC DNA]</scope>
    <source>
        <strain evidence="1 2">IMCC3317</strain>
    </source>
</reference>
<dbReference type="KEGG" id="kan:IMCC3317_46020"/>